<evidence type="ECO:0000313" key="2">
    <source>
        <dbReference type="EnsemblPlants" id="OMERI01G38830.4"/>
    </source>
</evidence>
<reference evidence="2" key="2">
    <citation type="submission" date="2018-05" db="EMBL/GenBank/DDBJ databases">
        <title>OmerRS3 (Oryza meridionalis Reference Sequence Version 3).</title>
        <authorList>
            <person name="Zhang J."/>
            <person name="Kudrna D."/>
            <person name="Lee S."/>
            <person name="Talag J."/>
            <person name="Welchert J."/>
            <person name="Wing R.A."/>
        </authorList>
    </citation>
    <scope>NUCLEOTIDE SEQUENCE [LARGE SCALE GENOMIC DNA]</scope>
    <source>
        <strain evidence="2">cv. OR44</strain>
    </source>
</reference>
<dbReference type="AlphaFoldDB" id="A0A0E0CC63"/>
<dbReference type="Proteomes" id="UP000008021">
    <property type="component" value="Chromosome 1"/>
</dbReference>
<evidence type="ECO:0000313" key="3">
    <source>
        <dbReference type="Proteomes" id="UP000008021"/>
    </source>
</evidence>
<evidence type="ECO:0000256" key="1">
    <source>
        <dbReference type="SAM" id="MobiDB-lite"/>
    </source>
</evidence>
<organism evidence="2">
    <name type="scientific">Oryza meridionalis</name>
    <dbReference type="NCBI Taxonomy" id="40149"/>
    <lineage>
        <taxon>Eukaryota</taxon>
        <taxon>Viridiplantae</taxon>
        <taxon>Streptophyta</taxon>
        <taxon>Embryophyta</taxon>
        <taxon>Tracheophyta</taxon>
        <taxon>Spermatophyta</taxon>
        <taxon>Magnoliopsida</taxon>
        <taxon>Liliopsida</taxon>
        <taxon>Poales</taxon>
        <taxon>Poaceae</taxon>
        <taxon>BOP clade</taxon>
        <taxon>Oryzoideae</taxon>
        <taxon>Oryzeae</taxon>
        <taxon>Oryzinae</taxon>
        <taxon>Oryza</taxon>
    </lineage>
</organism>
<proteinExistence type="predicted"/>
<dbReference type="Gramene" id="OMERI01G38830.4">
    <property type="protein sequence ID" value="OMERI01G38830.4"/>
    <property type="gene ID" value="OMERI01G38830"/>
</dbReference>
<keyword evidence="3" id="KW-1185">Reference proteome</keyword>
<accession>A0A0E0CC63</accession>
<protein>
    <submittedName>
        <fullName evidence="2">Uncharacterized protein</fullName>
    </submittedName>
</protein>
<feature type="compositionally biased region" description="Polar residues" evidence="1">
    <location>
        <begin position="18"/>
        <end position="27"/>
    </location>
</feature>
<dbReference type="EnsemblPlants" id="OMERI01G38830.4">
    <property type="protein sequence ID" value="OMERI01G38830.4"/>
    <property type="gene ID" value="OMERI01G38830"/>
</dbReference>
<reference evidence="2" key="1">
    <citation type="submission" date="2015-04" db="UniProtKB">
        <authorList>
            <consortium name="EnsemblPlants"/>
        </authorList>
    </citation>
    <scope>IDENTIFICATION</scope>
</reference>
<sequence length="96" mass="10878">MPWNDKNCNHPPPKNTPDRSLSSSTRQDLPRGLKMIAMLLFRFSPGCRDERHGAILPVQGHPRLCGCCGAQAVEANMRHHPMMTRRRLIGPQHSRT</sequence>
<feature type="region of interest" description="Disordered" evidence="1">
    <location>
        <begin position="1"/>
        <end position="29"/>
    </location>
</feature>
<name>A0A0E0CC63_9ORYZ</name>
<dbReference type="HOGENOM" id="CLU_2363258_0_0_1"/>